<evidence type="ECO:0000313" key="3">
    <source>
        <dbReference type="Proteomes" id="UP000799441"/>
    </source>
</evidence>
<keyword evidence="3" id="KW-1185">Reference proteome</keyword>
<feature type="transmembrane region" description="Helical" evidence="1">
    <location>
        <begin position="12"/>
        <end position="33"/>
    </location>
</feature>
<sequence>MKGLSSCWDIFKFLLILVYFGIYTCICSVPFLFREQKPSCPWPGCPQRQRPTSFQLIDPYSRTTIFPHATRKQEPSRTGFFDLPRELRDDIYSYFLLLGEVTIGPVVVGETGQSHWHPYETDSRRLYSFRSPKVRLKLLTLCRQAHDETSQMLYGENKFTIKIEICSNGRLPSHALSSQLERQAHLLPFASQYANLTKDVMFTPVRHYNSPMRNKAFADLMLQRLNGVSGAYLAVRRAGREYDAEGRGRLVVRAGWRVIARMGGKMPRDLHRWQNSGLVEFSNLFPIDYTITMDDGQSAVVHAYIRESMDKEHFTTADYLPPPKNLFEALNKNAVEIAWADISRSSASYYIPSKYAIKIPKTVRSIVPISHGWYLPKGMRSQGFDAKQMALDWQESLAISAAAIEQDEQARAMSRRGNLYYIG</sequence>
<organism evidence="2 3">
    <name type="scientific">Polychaeton citri CBS 116435</name>
    <dbReference type="NCBI Taxonomy" id="1314669"/>
    <lineage>
        <taxon>Eukaryota</taxon>
        <taxon>Fungi</taxon>
        <taxon>Dikarya</taxon>
        <taxon>Ascomycota</taxon>
        <taxon>Pezizomycotina</taxon>
        <taxon>Dothideomycetes</taxon>
        <taxon>Dothideomycetidae</taxon>
        <taxon>Capnodiales</taxon>
        <taxon>Capnodiaceae</taxon>
        <taxon>Polychaeton</taxon>
    </lineage>
</organism>
<dbReference type="OrthoDB" id="5272396at2759"/>
<dbReference type="PANTHER" id="PTHR38790">
    <property type="entry name" value="2EXR DOMAIN-CONTAINING PROTEIN-RELATED"/>
    <property type="match status" value="1"/>
</dbReference>
<protein>
    <submittedName>
        <fullName evidence="2">Uncharacterized protein</fullName>
    </submittedName>
</protein>
<gene>
    <name evidence="2" type="ORF">K431DRAFT_291965</name>
</gene>
<reference evidence="2" key="1">
    <citation type="journal article" date="2020" name="Stud. Mycol.">
        <title>101 Dothideomycetes genomes: a test case for predicting lifestyles and emergence of pathogens.</title>
        <authorList>
            <person name="Haridas S."/>
            <person name="Albert R."/>
            <person name="Binder M."/>
            <person name="Bloem J."/>
            <person name="Labutti K."/>
            <person name="Salamov A."/>
            <person name="Andreopoulos B."/>
            <person name="Baker S."/>
            <person name="Barry K."/>
            <person name="Bills G."/>
            <person name="Bluhm B."/>
            <person name="Cannon C."/>
            <person name="Castanera R."/>
            <person name="Culley D."/>
            <person name="Daum C."/>
            <person name="Ezra D."/>
            <person name="Gonzalez J."/>
            <person name="Henrissat B."/>
            <person name="Kuo A."/>
            <person name="Liang C."/>
            <person name="Lipzen A."/>
            <person name="Lutzoni F."/>
            <person name="Magnuson J."/>
            <person name="Mondo S."/>
            <person name="Nolan M."/>
            <person name="Ohm R."/>
            <person name="Pangilinan J."/>
            <person name="Park H.-J."/>
            <person name="Ramirez L."/>
            <person name="Alfaro M."/>
            <person name="Sun H."/>
            <person name="Tritt A."/>
            <person name="Yoshinaga Y."/>
            <person name="Zwiers L.-H."/>
            <person name="Turgeon B."/>
            <person name="Goodwin S."/>
            <person name="Spatafora J."/>
            <person name="Crous P."/>
            <person name="Grigoriev I."/>
        </authorList>
    </citation>
    <scope>NUCLEOTIDE SEQUENCE</scope>
    <source>
        <strain evidence="2">CBS 116435</strain>
    </source>
</reference>
<dbReference type="Proteomes" id="UP000799441">
    <property type="component" value="Unassembled WGS sequence"/>
</dbReference>
<keyword evidence="1" id="KW-1133">Transmembrane helix</keyword>
<proteinExistence type="predicted"/>
<dbReference type="AlphaFoldDB" id="A0A9P4QDU9"/>
<accession>A0A9P4QDU9</accession>
<comment type="caution">
    <text evidence="2">The sequence shown here is derived from an EMBL/GenBank/DDBJ whole genome shotgun (WGS) entry which is preliminary data.</text>
</comment>
<evidence type="ECO:0000313" key="2">
    <source>
        <dbReference type="EMBL" id="KAF2724060.1"/>
    </source>
</evidence>
<keyword evidence="1" id="KW-0472">Membrane</keyword>
<evidence type="ECO:0000256" key="1">
    <source>
        <dbReference type="SAM" id="Phobius"/>
    </source>
</evidence>
<keyword evidence="1" id="KW-0812">Transmembrane</keyword>
<name>A0A9P4QDU9_9PEZI</name>
<dbReference type="EMBL" id="MU003773">
    <property type="protein sequence ID" value="KAF2724060.1"/>
    <property type="molecule type" value="Genomic_DNA"/>
</dbReference>